<organism evidence="1">
    <name type="scientific">marine sediment metagenome</name>
    <dbReference type="NCBI Taxonomy" id="412755"/>
    <lineage>
        <taxon>unclassified sequences</taxon>
        <taxon>metagenomes</taxon>
        <taxon>ecological metagenomes</taxon>
    </lineage>
</organism>
<gene>
    <name evidence="1" type="ORF">LCGC14_0337700</name>
</gene>
<reference evidence="1" key="1">
    <citation type="journal article" date="2015" name="Nature">
        <title>Complex archaea that bridge the gap between prokaryotes and eukaryotes.</title>
        <authorList>
            <person name="Spang A."/>
            <person name="Saw J.H."/>
            <person name="Jorgensen S.L."/>
            <person name="Zaremba-Niedzwiedzka K."/>
            <person name="Martijn J."/>
            <person name="Lind A.E."/>
            <person name="van Eijk R."/>
            <person name="Schleper C."/>
            <person name="Guy L."/>
            <person name="Ettema T.J."/>
        </authorList>
    </citation>
    <scope>NUCLEOTIDE SEQUENCE</scope>
</reference>
<dbReference type="EMBL" id="LAZR01000243">
    <property type="protein sequence ID" value="KKN79748.1"/>
    <property type="molecule type" value="Genomic_DNA"/>
</dbReference>
<comment type="caution">
    <text evidence="1">The sequence shown here is derived from an EMBL/GenBank/DDBJ whole genome shotgun (WGS) entry which is preliminary data.</text>
</comment>
<evidence type="ECO:0000313" key="1">
    <source>
        <dbReference type="EMBL" id="KKN79748.1"/>
    </source>
</evidence>
<name>A0A0F9WMB9_9ZZZZ</name>
<accession>A0A0F9WMB9</accession>
<sequence>MAKSKPVYADPEARYLVDDTGMTFVILPEAKKQIGCVFTYEKQIN</sequence>
<protein>
    <submittedName>
        <fullName evidence="1">Uncharacterized protein</fullName>
    </submittedName>
</protein>
<dbReference type="AlphaFoldDB" id="A0A0F9WMB9"/>
<proteinExistence type="predicted"/>